<sequence>MSLEQVDAFYQILMSDQAIYEQYCNECCCCGFFGSFHWSKTKIVNFAANLGFYFTEYELEELWFKSQPNMDIKAVFLSSDQKDTFPNRERVSVIN</sequence>
<dbReference type="EMBL" id="JANQDL010000049">
    <property type="protein sequence ID" value="MDH6063562.1"/>
    <property type="molecule type" value="Genomic_DNA"/>
</dbReference>
<evidence type="ECO:0000313" key="2">
    <source>
        <dbReference type="Proteomes" id="UP001159370"/>
    </source>
</evidence>
<dbReference type="RefSeq" id="WP_280652317.1">
    <property type="nucleotide sequence ID" value="NZ_JANQDL010000049.1"/>
</dbReference>
<organism evidence="1 2">
    <name type="scientific">Umezakia ovalisporum FSS-62</name>
    <dbReference type="NCBI Taxonomy" id="2971776"/>
    <lineage>
        <taxon>Bacteria</taxon>
        <taxon>Bacillati</taxon>
        <taxon>Cyanobacteriota</taxon>
        <taxon>Cyanophyceae</taxon>
        <taxon>Nostocales</taxon>
        <taxon>Nodulariaceae</taxon>
        <taxon>Umezakia</taxon>
    </lineage>
</organism>
<reference evidence="1 2" key="1">
    <citation type="journal article" date="2023" name="J. Phycol.">
        <title>Chrysosporum ovalisporum is synonymous with the true-branching cyanobacterium Umezakia natans (Nostocales/Aphanizomenonaceae).</title>
        <authorList>
            <person name="McGregor G.B."/>
            <person name="Sendall B.C."/>
            <person name="Niiyama Y."/>
            <person name="Tuji A."/>
            <person name="Willis A."/>
        </authorList>
    </citation>
    <scope>NUCLEOTIDE SEQUENCE [LARGE SCALE GENOMIC DNA]</scope>
    <source>
        <strain evidence="1 2">FSS-62</strain>
    </source>
</reference>
<dbReference type="AlphaFoldDB" id="A0AA43GXR0"/>
<dbReference type="Proteomes" id="UP001159370">
    <property type="component" value="Unassembled WGS sequence"/>
</dbReference>
<proteinExistence type="predicted"/>
<accession>A0AA43GXR0</accession>
<comment type="caution">
    <text evidence="1">The sequence shown here is derived from an EMBL/GenBank/DDBJ whole genome shotgun (WGS) entry which is preliminary data.</text>
</comment>
<name>A0AA43GXR0_9CYAN</name>
<gene>
    <name evidence="1" type="ORF">NWP23_07215</name>
</gene>
<evidence type="ECO:0008006" key="3">
    <source>
        <dbReference type="Google" id="ProtNLM"/>
    </source>
</evidence>
<evidence type="ECO:0000313" key="1">
    <source>
        <dbReference type="EMBL" id="MDH6063562.1"/>
    </source>
</evidence>
<protein>
    <recommendedName>
        <fullName evidence="3">Nif11 domain-containing protein</fullName>
    </recommendedName>
</protein>